<feature type="chain" id="PRO_5017409630" evidence="6">
    <location>
        <begin position="24"/>
        <end position="255"/>
    </location>
</feature>
<dbReference type="Pfam" id="PF01657">
    <property type="entry name" value="Stress-antifung"/>
    <property type="match status" value="1"/>
</dbReference>
<evidence type="ECO:0000256" key="3">
    <source>
        <dbReference type="ARBA" id="ARBA00047558"/>
    </source>
</evidence>
<evidence type="ECO:0000256" key="4">
    <source>
        <dbReference type="ARBA" id="ARBA00047951"/>
    </source>
</evidence>
<reference evidence="8 9" key="1">
    <citation type="journal article" date="2018" name="Front. Plant Sci.">
        <title>Red Clover (Trifolium pratense) and Zigzag Clover (T. medium) - A Picture of Genomic Similarities and Differences.</title>
        <authorList>
            <person name="Dluhosova J."/>
            <person name="Istvanek J."/>
            <person name="Nedelnik J."/>
            <person name="Repkova J."/>
        </authorList>
    </citation>
    <scope>NUCLEOTIDE SEQUENCE [LARGE SCALE GENOMIC DNA]</scope>
    <source>
        <strain evidence="9">cv. 10/8</strain>
        <tissue evidence="8">Leaf</tissue>
    </source>
</reference>
<dbReference type="PANTHER" id="PTHR32099:SF110">
    <property type="entry name" value="CYSTEINE-RICH RECEPTOR-KINASE-LIKE PROTEIN"/>
    <property type="match status" value="1"/>
</dbReference>
<protein>
    <submittedName>
        <fullName evidence="8">Cysteine-rich receptor-like protein kinase</fullName>
    </submittedName>
</protein>
<dbReference type="InterPro" id="IPR002902">
    <property type="entry name" value="GNK2"/>
</dbReference>
<proteinExistence type="predicted"/>
<comment type="caution">
    <text evidence="8">The sequence shown here is derived from an EMBL/GenBank/DDBJ whole genome shotgun (WGS) entry which is preliminary data.</text>
</comment>
<evidence type="ECO:0000313" key="8">
    <source>
        <dbReference type="EMBL" id="MCH79348.1"/>
    </source>
</evidence>
<evidence type="ECO:0000256" key="5">
    <source>
        <dbReference type="SAM" id="MobiDB-lite"/>
    </source>
</evidence>
<evidence type="ECO:0000256" key="1">
    <source>
        <dbReference type="ARBA" id="ARBA00022729"/>
    </source>
</evidence>
<feature type="region of interest" description="Disordered" evidence="5">
    <location>
        <begin position="180"/>
        <end position="234"/>
    </location>
</feature>
<keyword evidence="9" id="KW-1185">Reference proteome</keyword>
<comment type="catalytic activity">
    <reaction evidence="4">
        <text>L-threonyl-[protein] + ATP = O-phospho-L-threonyl-[protein] + ADP + H(+)</text>
        <dbReference type="Rhea" id="RHEA:46608"/>
        <dbReference type="Rhea" id="RHEA-COMP:11060"/>
        <dbReference type="Rhea" id="RHEA-COMP:11605"/>
        <dbReference type="ChEBI" id="CHEBI:15378"/>
        <dbReference type="ChEBI" id="CHEBI:30013"/>
        <dbReference type="ChEBI" id="CHEBI:30616"/>
        <dbReference type="ChEBI" id="CHEBI:61977"/>
        <dbReference type="ChEBI" id="CHEBI:456216"/>
    </reaction>
</comment>
<dbReference type="CDD" id="cd23509">
    <property type="entry name" value="Gnk2-like"/>
    <property type="match status" value="1"/>
</dbReference>
<dbReference type="Gene3D" id="3.30.430.20">
    <property type="entry name" value="Gnk2 domain, C-X8-C-X2-C motif"/>
    <property type="match status" value="1"/>
</dbReference>
<keyword evidence="8" id="KW-0808">Transferase</keyword>
<keyword evidence="8" id="KW-0418">Kinase</keyword>
<feature type="signal peptide" evidence="6">
    <location>
        <begin position="1"/>
        <end position="23"/>
    </location>
</feature>
<feature type="compositionally biased region" description="Polar residues" evidence="5">
    <location>
        <begin position="187"/>
        <end position="196"/>
    </location>
</feature>
<evidence type="ECO:0000313" key="9">
    <source>
        <dbReference type="Proteomes" id="UP000265520"/>
    </source>
</evidence>
<dbReference type="PROSITE" id="PS51473">
    <property type="entry name" value="GNK2"/>
    <property type="match status" value="1"/>
</dbReference>
<dbReference type="InterPro" id="IPR038408">
    <property type="entry name" value="GNK2_sf"/>
</dbReference>
<gene>
    <name evidence="8" type="ORF">A2U01_0000096</name>
</gene>
<evidence type="ECO:0000256" key="6">
    <source>
        <dbReference type="SAM" id="SignalP"/>
    </source>
</evidence>
<dbReference type="Proteomes" id="UP000265520">
    <property type="component" value="Unassembled WGS sequence"/>
</dbReference>
<dbReference type="EMBL" id="LXQA010000056">
    <property type="protein sequence ID" value="MCH79348.1"/>
    <property type="molecule type" value="Genomic_DNA"/>
</dbReference>
<accession>A0A392LWL2</accession>
<dbReference type="GO" id="GO:0016301">
    <property type="term" value="F:kinase activity"/>
    <property type="evidence" value="ECO:0007669"/>
    <property type="project" value="UniProtKB-KW"/>
</dbReference>
<name>A0A392LWL2_9FABA</name>
<feature type="compositionally biased region" description="Basic and acidic residues" evidence="5">
    <location>
        <begin position="217"/>
        <end position="229"/>
    </location>
</feature>
<dbReference type="AlphaFoldDB" id="A0A392LWL2"/>
<organism evidence="8 9">
    <name type="scientific">Trifolium medium</name>
    <dbReference type="NCBI Taxonomy" id="97028"/>
    <lineage>
        <taxon>Eukaryota</taxon>
        <taxon>Viridiplantae</taxon>
        <taxon>Streptophyta</taxon>
        <taxon>Embryophyta</taxon>
        <taxon>Tracheophyta</taxon>
        <taxon>Spermatophyta</taxon>
        <taxon>Magnoliopsida</taxon>
        <taxon>eudicotyledons</taxon>
        <taxon>Gunneridae</taxon>
        <taxon>Pentapetalae</taxon>
        <taxon>rosids</taxon>
        <taxon>fabids</taxon>
        <taxon>Fabales</taxon>
        <taxon>Fabaceae</taxon>
        <taxon>Papilionoideae</taxon>
        <taxon>50 kb inversion clade</taxon>
        <taxon>NPAAA clade</taxon>
        <taxon>Hologalegina</taxon>
        <taxon>IRL clade</taxon>
        <taxon>Trifolieae</taxon>
        <taxon>Trifolium</taxon>
    </lineage>
</organism>
<feature type="domain" description="Gnk2-homologous" evidence="7">
    <location>
        <begin position="27"/>
        <end position="133"/>
    </location>
</feature>
<evidence type="ECO:0000256" key="2">
    <source>
        <dbReference type="ARBA" id="ARBA00022737"/>
    </source>
</evidence>
<keyword evidence="1 6" id="KW-0732">Signal</keyword>
<dbReference type="PANTHER" id="PTHR32099">
    <property type="entry name" value="CYSTEINE-RICH REPEAT SECRETORY PROTEIN"/>
    <property type="match status" value="1"/>
</dbReference>
<evidence type="ECO:0000259" key="7">
    <source>
        <dbReference type="PROSITE" id="PS51473"/>
    </source>
</evidence>
<keyword evidence="8" id="KW-0675">Receptor</keyword>
<sequence>MAYFNILFFSILVRLLCFATIKAQDSPVLLFNYCPIDNTTKTNSTFQVNLKTLLSSLSSNATGNTEFYSTTVSGIYPSEPVYGLFMCRGDVLSHVCHECIVNATKTLSKECSLSKQAVIWYEKCMVGFRTKNATDRIYSECLSSPEAIPWLFLGSVGGRVIYPSCFLRFEMFQFYMESDESQPPRIPSQSSGQETDVAQPPRIPSQSSGDAVVLKPNVDDLRLPPRDPIVRVQLSNGTSGTSVWVKKASDRGEAK</sequence>
<comment type="catalytic activity">
    <reaction evidence="3">
        <text>L-seryl-[protein] + ATP = O-phospho-L-seryl-[protein] + ADP + H(+)</text>
        <dbReference type="Rhea" id="RHEA:17989"/>
        <dbReference type="Rhea" id="RHEA-COMP:9863"/>
        <dbReference type="Rhea" id="RHEA-COMP:11604"/>
        <dbReference type="ChEBI" id="CHEBI:15378"/>
        <dbReference type="ChEBI" id="CHEBI:29999"/>
        <dbReference type="ChEBI" id="CHEBI:30616"/>
        <dbReference type="ChEBI" id="CHEBI:83421"/>
        <dbReference type="ChEBI" id="CHEBI:456216"/>
    </reaction>
</comment>
<dbReference type="FunFam" id="3.30.430.20:FF:000013">
    <property type="entry name" value="Cysteine-rich RLK (RECEPTOR-like protein kinase) 23"/>
    <property type="match status" value="1"/>
</dbReference>
<keyword evidence="2" id="KW-0677">Repeat</keyword>